<evidence type="ECO:0000259" key="11">
    <source>
        <dbReference type="Pfam" id="PF00129"/>
    </source>
</evidence>
<evidence type="ECO:0000313" key="13">
    <source>
        <dbReference type="Proteomes" id="UP000589495"/>
    </source>
</evidence>
<dbReference type="InterPro" id="IPR011162">
    <property type="entry name" value="MHC_I/II-like_Ag-recog"/>
</dbReference>
<evidence type="ECO:0000256" key="6">
    <source>
        <dbReference type="ARBA" id="ARBA00022989"/>
    </source>
</evidence>
<dbReference type="InterPro" id="IPR011161">
    <property type="entry name" value="MHC_I-like_Ag-recog"/>
</dbReference>
<dbReference type="EMBL" id="VZRF01004408">
    <property type="protein sequence ID" value="NWT11287.1"/>
    <property type="molecule type" value="Genomic_DNA"/>
</dbReference>
<protein>
    <submittedName>
        <fullName evidence="12">1C15 protein</fullName>
    </submittedName>
</protein>
<accession>A0A7K5KZC4</accession>
<evidence type="ECO:0000313" key="12">
    <source>
        <dbReference type="EMBL" id="NWT11287.1"/>
    </source>
</evidence>
<feature type="non-terminal residue" evidence="12">
    <location>
        <position position="77"/>
    </location>
</feature>
<dbReference type="AlphaFoldDB" id="A0A7K5KZC4"/>
<keyword evidence="9" id="KW-0325">Glycoprotein</keyword>
<dbReference type="SUPFAM" id="SSF54452">
    <property type="entry name" value="MHC antigen-recognition domain"/>
    <property type="match status" value="1"/>
</dbReference>
<organism evidence="12 13">
    <name type="scientific">Vireo altiloquus</name>
    <name type="common">Black-whiskered vireo</name>
    <name type="synonym">Muscicapa altiloqua</name>
    <dbReference type="NCBI Taxonomy" id="34956"/>
    <lineage>
        <taxon>Eukaryota</taxon>
        <taxon>Metazoa</taxon>
        <taxon>Chordata</taxon>
        <taxon>Craniata</taxon>
        <taxon>Vertebrata</taxon>
        <taxon>Euteleostomi</taxon>
        <taxon>Archelosauria</taxon>
        <taxon>Archosauria</taxon>
        <taxon>Dinosauria</taxon>
        <taxon>Saurischia</taxon>
        <taxon>Theropoda</taxon>
        <taxon>Coelurosauria</taxon>
        <taxon>Aves</taxon>
        <taxon>Neognathae</taxon>
        <taxon>Neoaves</taxon>
        <taxon>Telluraves</taxon>
        <taxon>Australaves</taxon>
        <taxon>Passeriformes</taxon>
        <taxon>Corvoidea</taxon>
        <taxon>Vireonidae</taxon>
        <taxon>Vireoninae</taxon>
        <taxon>Vireo</taxon>
    </lineage>
</organism>
<keyword evidence="6" id="KW-1133">Transmembrane helix</keyword>
<evidence type="ECO:0000256" key="1">
    <source>
        <dbReference type="ARBA" id="ARBA00004479"/>
    </source>
</evidence>
<evidence type="ECO:0000256" key="3">
    <source>
        <dbReference type="ARBA" id="ARBA00022692"/>
    </source>
</evidence>
<keyword evidence="7" id="KW-0472">Membrane</keyword>
<dbReference type="InterPro" id="IPR050208">
    <property type="entry name" value="MHC_class-I_related"/>
</dbReference>
<keyword evidence="13" id="KW-1185">Reference proteome</keyword>
<gene>
    <name evidence="12" type="primary">Hlac</name>
    <name evidence="12" type="ORF">VIRALT_R15749</name>
</gene>
<dbReference type="PANTHER" id="PTHR16675">
    <property type="entry name" value="MHC CLASS I-RELATED"/>
    <property type="match status" value="1"/>
</dbReference>
<dbReference type="Gene3D" id="3.30.500.10">
    <property type="entry name" value="MHC class I-like antigen recognition-like"/>
    <property type="match status" value="1"/>
</dbReference>
<dbReference type="InterPro" id="IPR037055">
    <property type="entry name" value="MHC_I-like_Ag-recog_sf"/>
</dbReference>
<evidence type="ECO:0000256" key="2">
    <source>
        <dbReference type="ARBA" id="ARBA00022451"/>
    </source>
</evidence>
<keyword evidence="4" id="KW-0732">Signal</keyword>
<evidence type="ECO:0000256" key="8">
    <source>
        <dbReference type="ARBA" id="ARBA00023157"/>
    </source>
</evidence>
<comment type="caution">
    <text evidence="12">The sequence shown here is derived from an EMBL/GenBank/DDBJ whole genome shotgun (WGS) entry which is preliminary data.</text>
</comment>
<name>A0A7K5KZC4_VIRAL</name>
<dbReference type="GO" id="GO:0006955">
    <property type="term" value="P:immune response"/>
    <property type="evidence" value="ECO:0007669"/>
    <property type="project" value="TreeGrafter"/>
</dbReference>
<keyword evidence="3" id="KW-0812">Transmembrane</keyword>
<keyword evidence="5" id="KW-0391">Immunity</keyword>
<comment type="subcellular location">
    <subcellularLocation>
        <location evidence="1">Membrane</location>
        <topology evidence="1">Single-pass type I membrane protein</topology>
    </subcellularLocation>
</comment>
<keyword evidence="2" id="KW-0490">MHC I</keyword>
<evidence type="ECO:0000256" key="7">
    <source>
        <dbReference type="ARBA" id="ARBA00023136"/>
    </source>
</evidence>
<evidence type="ECO:0000256" key="4">
    <source>
        <dbReference type="ARBA" id="ARBA00022729"/>
    </source>
</evidence>
<dbReference type="GO" id="GO:0009897">
    <property type="term" value="C:external side of plasma membrane"/>
    <property type="evidence" value="ECO:0007669"/>
    <property type="project" value="TreeGrafter"/>
</dbReference>
<proteinExistence type="predicted"/>
<dbReference type="Proteomes" id="UP000589495">
    <property type="component" value="Unassembled WGS sequence"/>
</dbReference>
<dbReference type="PANTHER" id="PTHR16675:SF242">
    <property type="entry name" value="MAJOR HISTOCOMPATIBILITY COMPLEX CLASS I-RELATED GENE PROTEIN"/>
    <property type="match status" value="1"/>
</dbReference>
<reference evidence="12 13" key="1">
    <citation type="submission" date="2019-09" db="EMBL/GenBank/DDBJ databases">
        <title>Bird 10,000 Genomes (B10K) Project - Family phase.</title>
        <authorList>
            <person name="Zhang G."/>
        </authorList>
    </citation>
    <scope>NUCLEOTIDE SEQUENCE [LARGE SCALE GENOMIC DNA]</scope>
    <source>
        <strain evidence="12">B10K-DU-001-22</strain>
        <tissue evidence="12">Muscle</tissue>
    </source>
</reference>
<feature type="compositionally biased region" description="Polar residues" evidence="10">
    <location>
        <begin position="63"/>
        <end position="77"/>
    </location>
</feature>
<evidence type="ECO:0000256" key="9">
    <source>
        <dbReference type="ARBA" id="ARBA00023180"/>
    </source>
</evidence>
<feature type="domain" description="MHC class I-like antigen recognition-like" evidence="11">
    <location>
        <begin position="1"/>
        <end position="77"/>
    </location>
</feature>
<feature type="region of interest" description="Disordered" evidence="10">
    <location>
        <begin position="52"/>
        <end position="77"/>
    </location>
</feature>
<dbReference type="GO" id="GO:0042612">
    <property type="term" value="C:MHC class I protein complex"/>
    <property type="evidence" value="ECO:0007669"/>
    <property type="project" value="UniProtKB-KW"/>
</dbReference>
<keyword evidence="8" id="KW-1015">Disulfide bond</keyword>
<dbReference type="Pfam" id="PF00129">
    <property type="entry name" value="MHC_I"/>
    <property type="match status" value="1"/>
</dbReference>
<evidence type="ECO:0000256" key="5">
    <source>
        <dbReference type="ARBA" id="ARBA00022859"/>
    </source>
</evidence>
<feature type="non-terminal residue" evidence="12">
    <location>
        <position position="1"/>
    </location>
</feature>
<dbReference type="GO" id="GO:0005615">
    <property type="term" value="C:extracellular space"/>
    <property type="evidence" value="ECO:0007669"/>
    <property type="project" value="TreeGrafter"/>
</dbReference>
<evidence type="ECO:0000256" key="10">
    <source>
        <dbReference type="SAM" id="MobiDB-lite"/>
    </source>
</evidence>
<sequence>SLRYLHVAVSEPSPGVPQYMAMGYLDGIPFERYNSERGRMEPQTLWMEEGAEPGYWDRETQNAERSQQLDAGNLETL</sequence>
<dbReference type="GO" id="GO:0002474">
    <property type="term" value="P:antigen processing and presentation of peptide antigen via MHC class I"/>
    <property type="evidence" value="ECO:0007669"/>
    <property type="project" value="UniProtKB-KW"/>
</dbReference>